<dbReference type="GO" id="GO:0000978">
    <property type="term" value="F:RNA polymerase II cis-regulatory region sequence-specific DNA binding"/>
    <property type="evidence" value="ECO:0007669"/>
    <property type="project" value="InterPro"/>
</dbReference>
<evidence type="ECO:0000256" key="1">
    <source>
        <dbReference type="ARBA" id="ARBA00010940"/>
    </source>
</evidence>
<accession>A0A1W0AAR8</accession>
<dbReference type="PANTHER" id="PTHR12081">
    <property type="entry name" value="TRANSCRIPTION FACTOR E2F"/>
    <property type="match status" value="1"/>
</dbReference>
<dbReference type="STRING" id="74557.A0A1W0AAR8"/>
<evidence type="ECO:0000313" key="9">
    <source>
        <dbReference type="Proteomes" id="UP000243217"/>
    </source>
</evidence>
<dbReference type="SMART" id="SM01372">
    <property type="entry name" value="E2F_TDP"/>
    <property type="match status" value="1"/>
</dbReference>
<evidence type="ECO:0000256" key="3">
    <source>
        <dbReference type="ARBA" id="ARBA00023125"/>
    </source>
</evidence>
<dbReference type="InterPro" id="IPR003316">
    <property type="entry name" value="E2F_WHTH_DNA-bd_dom"/>
</dbReference>
<name>A0A1W0AAR8_9STRA</name>
<keyword evidence="3 5" id="KW-0238">DNA-binding</keyword>
<organism evidence="8 9">
    <name type="scientific">Thraustotheca clavata</name>
    <dbReference type="NCBI Taxonomy" id="74557"/>
    <lineage>
        <taxon>Eukaryota</taxon>
        <taxon>Sar</taxon>
        <taxon>Stramenopiles</taxon>
        <taxon>Oomycota</taxon>
        <taxon>Saprolegniomycetes</taxon>
        <taxon>Saprolegniales</taxon>
        <taxon>Achlyaceae</taxon>
        <taxon>Thraustotheca</taxon>
    </lineage>
</organism>
<gene>
    <name evidence="8" type="ORF">THRCLA_00607</name>
</gene>
<dbReference type="InterPro" id="IPR032198">
    <property type="entry name" value="E2F_CC-MB"/>
</dbReference>
<sequence>MDTPPPPSKRYKSTSTSSNASSSKPIRASVTKIEAKAVAPVPLYMMPLPFLPINASYLKRPLVDTSVKPKAEAKPSSSPGTRYDSSLGLLTKKFVSLIQSASDGNLDLNQAALALGVQKRRIYDITNVLEGIGLIEKTSKNNIHWKGGAGVKQAKASVDASKMSTDDDDSSSASSSILFPSSASMSAEVENLKAEMTKLIEEEKLIDHFIRHMTLSVKQLHDCENEQDDNEPEEKKPPGQCYISHQDIRCLPSLADQSIMAIKAPPGTTLEVPDPDEGMPTGSRRFQIFLKSDEGPVDVYLVSQAQDNNGVQVKEEPLESYESDTDAGLFKLAPLKADPDFCFNLDETEGISDFFGAGAFADGSHVEMLDEEDVEEHVDDDQI</sequence>
<dbReference type="GO" id="GO:0046983">
    <property type="term" value="F:protein dimerization activity"/>
    <property type="evidence" value="ECO:0007669"/>
    <property type="project" value="InterPro"/>
</dbReference>
<evidence type="ECO:0000313" key="8">
    <source>
        <dbReference type="EMBL" id="OQS07382.1"/>
    </source>
</evidence>
<dbReference type="GO" id="GO:0090575">
    <property type="term" value="C:RNA polymerase II transcription regulator complex"/>
    <property type="evidence" value="ECO:0007669"/>
    <property type="project" value="TreeGrafter"/>
</dbReference>
<evidence type="ECO:0000256" key="5">
    <source>
        <dbReference type="RuleBase" id="RU003796"/>
    </source>
</evidence>
<dbReference type="SUPFAM" id="SSF46785">
    <property type="entry name" value="Winged helix' DNA-binding domain"/>
    <property type="match status" value="1"/>
</dbReference>
<evidence type="ECO:0000256" key="6">
    <source>
        <dbReference type="SAM" id="MobiDB-lite"/>
    </source>
</evidence>
<dbReference type="Gene3D" id="6.10.250.540">
    <property type="match status" value="1"/>
</dbReference>
<comment type="similarity">
    <text evidence="1 5">Belongs to the E2F/DP family.</text>
</comment>
<dbReference type="InterPro" id="IPR036390">
    <property type="entry name" value="WH_DNA-bd_sf"/>
</dbReference>
<keyword evidence="2 5" id="KW-0805">Transcription regulation</keyword>
<dbReference type="Proteomes" id="UP000243217">
    <property type="component" value="Unassembled WGS sequence"/>
</dbReference>
<proteinExistence type="inferred from homology"/>
<dbReference type="Pfam" id="PF16421">
    <property type="entry name" value="E2F_CC-MB"/>
    <property type="match status" value="1"/>
</dbReference>
<dbReference type="SUPFAM" id="SSF144074">
    <property type="entry name" value="E2F-DP heterodimerization region"/>
    <property type="match status" value="1"/>
</dbReference>
<dbReference type="AlphaFoldDB" id="A0A1W0AAR8"/>
<dbReference type="GO" id="GO:0000981">
    <property type="term" value="F:DNA-binding transcription factor activity, RNA polymerase II-specific"/>
    <property type="evidence" value="ECO:0007669"/>
    <property type="project" value="TreeGrafter"/>
</dbReference>
<feature type="region of interest" description="Disordered" evidence="6">
    <location>
        <begin position="1"/>
        <end position="26"/>
    </location>
</feature>
<dbReference type="InterPro" id="IPR037241">
    <property type="entry name" value="E2F-DP_heterodim"/>
</dbReference>
<dbReference type="PANTHER" id="PTHR12081:SF18">
    <property type="entry name" value="TRANSCRIPTION FACTOR E2F2-RELATED"/>
    <property type="match status" value="1"/>
</dbReference>
<evidence type="ECO:0000256" key="2">
    <source>
        <dbReference type="ARBA" id="ARBA00023015"/>
    </source>
</evidence>
<feature type="region of interest" description="Disordered" evidence="6">
    <location>
        <begin position="158"/>
        <end position="177"/>
    </location>
</feature>
<dbReference type="FunFam" id="1.10.10.10:FF:000008">
    <property type="entry name" value="E2F transcription factor 1"/>
    <property type="match status" value="1"/>
</dbReference>
<keyword evidence="9" id="KW-1185">Reference proteome</keyword>
<evidence type="ECO:0000259" key="7">
    <source>
        <dbReference type="SMART" id="SM01372"/>
    </source>
</evidence>
<evidence type="ECO:0000256" key="4">
    <source>
        <dbReference type="ARBA" id="ARBA00023163"/>
    </source>
</evidence>
<comment type="subcellular location">
    <subcellularLocation>
        <location evidence="5">Nucleus</location>
    </subcellularLocation>
</comment>
<feature type="compositionally biased region" description="Low complexity" evidence="6">
    <location>
        <begin position="13"/>
        <end position="23"/>
    </location>
</feature>
<dbReference type="InterPro" id="IPR015633">
    <property type="entry name" value="E2F"/>
</dbReference>
<keyword evidence="5" id="KW-0539">Nucleus</keyword>
<dbReference type="Gene3D" id="1.10.10.10">
    <property type="entry name" value="Winged helix-like DNA-binding domain superfamily/Winged helix DNA-binding domain"/>
    <property type="match status" value="1"/>
</dbReference>
<comment type="caution">
    <text evidence="8">The sequence shown here is derived from an EMBL/GenBank/DDBJ whole genome shotgun (WGS) entry which is preliminary data.</text>
</comment>
<dbReference type="Pfam" id="PF02319">
    <property type="entry name" value="WHD_E2F_TDP"/>
    <property type="match status" value="1"/>
</dbReference>
<keyword evidence="4 5" id="KW-0804">Transcription</keyword>
<dbReference type="InterPro" id="IPR036388">
    <property type="entry name" value="WH-like_DNA-bd_sf"/>
</dbReference>
<dbReference type="CDD" id="cd14660">
    <property type="entry name" value="E2F_DD"/>
    <property type="match status" value="1"/>
</dbReference>
<feature type="domain" description="E2F/DP family winged-helix DNA-binding" evidence="7">
    <location>
        <begin position="82"/>
        <end position="147"/>
    </location>
</feature>
<reference evidence="8 9" key="1">
    <citation type="journal article" date="2014" name="Genome Biol. Evol.">
        <title>The secreted proteins of Achlya hypogyna and Thraustotheca clavata identify the ancestral oomycete secretome and reveal gene acquisitions by horizontal gene transfer.</title>
        <authorList>
            <person name="Misner I."/>
            <person name="Blouin N."/>
            <person name="Leonard G."/>
            <person name="Richards T.A."/>
            <person name="Lane C.E."/>
        </authorList>
    </citation>
    <scope>NUCLEOTIDE SEQUENCE [LARGE SCALE GENOMIC DNA]</scope>
    <source>
        <strain evidence="8 9">ATCC 34112</strain>
    </source>
</reference>
<dbReference type="EMBL" id="JNBS01000244">
    <property type="protein sequence ID" value="OQS07382.1"/>
    <property type="molecule type" value="Genomic_DNA"/>
</dbReference>
<protein>
    <submittedName>
        <fullName evidence="8">Transcription factor</fullName>
    </submittedName>
</protein>
<dbReference type="OrthoDB" id="1743261at2759"/>